<reference evidence="7" key="1">
    <citation type="journal article" date="2023" name="Comput. Struct. Biotechnol. J.">
        <title>Discovery of a novel marine Bacteroidetes with a rich repertoire of carbohydrate-active enzymes.</title>
        <authorList>
            <person name="Chen B."/>
            <person name="Liu G."/>
            <person name="Chen Q."/>
            <person name="Wang H."/>
            <person name="Liu L."/>
            <person name="Tang K."/>
        </authorList>
    </citation>
    <scope>NUCLEOTIDE SEQUENCE</scope>
    <source>
        <strain evidence="7">TK19036</strain>
    </source>
</reference>
<feature type="compositionally biased region" description="Polar residues" evidence="3">
    <location>
        <begin position="355"/>
        <end position="373"/>
    </location>
</feature>
<dbReference type="GO" id="GO:1990281">
    <property type="term" value="C:efflux pump complex"/>
    <property type="evidence" value="ECO:0007669"/>
    <property type="project" value="TreeGrafter"/>
</dbReference>
<feature type="coiled-coil region" evidence="2">
    <location>
        <begin position="107"/>
        <end position="137"/>
    </location>
</feature>
<dbReference type="Gene3D" id="2.40.50.100">
    <property type="match status" value="1"/>
</dbReference>
<reference evidence="7" key="2">
    <citation type="journal article" date="2024" name="Antonie Van Leeuwenhoek">
        <title>Roseihalotalea indica gen. nov., sp. nov., a halophilic Bacteroidetes from mesopelagic Southwest Indian Ocean with higher carbohydrate metabolic potential.</title>
        <authorList>
            <person name="Chen B."/>
            <person name="Zhang M."/>
            <person name="Lin D."/>
            <person name="Ye J."/>
            <person name="Tang K."/>
        </authorList>
    </citation>
    <scope>NUCLEOTIDE SEQUENCE</scope>
    <source>
        <strain evidence="7">TK19036</strain>
    </source>
</reference>
<dbReference type="PANTHER" id="PTHR30469:SF33">
    <property type="entry name" value="SLR1207 PROTEIN"/>
    <property type="match status" value="1"/>
</dbReference>
<evidence type="ECO:0000256" key="3">
    <source>
        <dbReference type="SAM" id="MobiDB-lite"/>
    </source>
</evidence>
<dbReference type="GO" id="GO:0015562">
    <property type="term" value="F:efflux transmembrane transporter activity"/>
    <property type="evidence" value="ECO:0007669"/>
    <property type="project" value="TreeGrafter"/>
</dbReference>
<evidence type="ECO:0000259" key="5">
    <source>
        <dbReference type="Pfam" id="PF25917"/>
    </source>
</evidence>
<protein>
    <submittedName>
        <fullName evidence="7">Efflux RND transporter periplasmic adaptor subunit</fullName>
    </submittedName>
</protein>
<name>A0AA49JIR7_9BACT</name>
<keyword evidence="2" id="KW-0175">Coiled coil</keyword>
<organism evidence="7">
    <name type="scientific">Roseihalotalea indica</name>
    <dbReference type="NCBI Taxonomy" id="2867963"/>
    <lineage>
        <taxon>Bacteria</taxon>
        <taxon>Pseudomonadati</taxon>
        <taxon>Bacteroidota</taxon>
        <taxon>Cytophagia</taxon>
        <taxon>Cytophagales</taxon>
        <taxon>Catalimonadaceae</taxon>
        <taxon>Roseihalotalea</taxon>
    </lineage>
</organism>
<comment type="similarity">
    <text evidence="1">Belongs to the membrane fusion protein (MFP) (TC 8.A.1) family.</text>
</comment>
<dbReference type="EMBL" id="CP120682">
    <property type="protein sequence ID" value="WKN36477.1"/>
    <property type="molecule type" value="Genomic_DNA"/>
</dbReference>
<dbReference type="SUPFAM" id="SSF111369">
    <property type="entry name" value="HlyD-like secretion proteins"/>
    <property type="match status" value="2"/>
</dbReference>
<feature type="region of interest" description="Disordered" evidence="3">
    <location>
        <begin position="355"/>
        <end position="374"/>
    </location>
</feature>
<evidence type="ECO:0000256" key="4">
    <source>
        <dbReference type="SAM" id="Phobius"/>
    </source>
</evidence>
<dbReference type="InterPro" id="IPR058982">
    <property type="entry name" value="Beta-barrel_AprE"/>
</dbReference>
<feature type="transmembrane region" description="Helical" evidence="4">
    <location>
        <begin position="12"/>
        <end position="31"/>
    </location>
</feature>
<evidence type="ECO:0000256" key="1">
    <source>
        <dbReference type="ARBA" id="ARBA00009477"/>
    </source>
</evidence>
<sequence>MPTATQKKKKRNPILIISIIVAVLLLLIFIARQLEWIGGENATPVRFTTVSQHSIIERVSASGAVQPEVEVKISPEVPGEIIELNVEEGDSVQQDQLLVRIRPDNFESALSRTLANLNQQRANLAQTQAQASSSQAQLGQARLNYERNKKLYDDQVISDADFEQIQSDYQVAQQSYESALQNVEAARYAVRSAEATVDEARENLSLTSIYAPVGGIVSKLDVEQGERVVGTSQMAGTEMLRIADLSRMEVRVDVNENDIIRVSLGDTAMIEVDAYSYENYQFKGVVTAIANTANEKLTDEAVTEFEVRIRLLNESYQELLDTKGPFPFRPGMTASVDILTNQKDNVLTVPLSAVTTRPKQTENQDQASESAFASQEDMDEVVFRKSGEERVEKVIVKTGISDYEFIEILEGLNEGDEIVSGPYIAISTQLQDSSKVELAKNSPGNGIDQATP</sequence>
<dbReference type="Gene3D" id="2.40.420.20">
    <property type="match status" value="1"/>
</dbReference>
<dbReference type="PANTHER" id="PTHR30469">
    <property type="entry name" value="MULTIDRUG RESISTANCE PROTEIN MDTA"/>
    <property type="match status" value="1"/>
</dbReference>
<dbReference type="InterPro" id="IPR006143">
    <property type="entry name" value="RND_pump_MFP"/>
</dbReference>
<accession>A0AA49JIR7</accession>
<keyword evidence="4" id="KW-0812">Transmembrane</keyword>
<keyword evidence="4" id="KW-1133">Transmembrane helix</keyword>
<evidence type="ECO:0000256" key="2">
    <source>
        <dbReference type="SAM" id="Coils"/>
    </source>
</evidence>
<gene>
    <name evidence="7" type="ORF">K4G66_29375</name>
</gene>
<dbReference type="Gene3D" id="2.40.30.170">
    <property type="match status" value="1"/>
</dbReference>
<dbReference type="AlphaFoldDB" id="A0AA49JIR7"/>
<proteinExistence type="inferred from homology"/>
<feature type="domain" description="AprE-like beta-barrel" evidence="6">
    <location>
        <begin position="249"/>
        <end position="340"/>
    </location>
</feature>
<evidence type="ECO:0000259" key="6">
    <source>
        <dbReference type="Pfam" id="PF26002"/>
    </source>
</evidence>
<dbReference type="Pfam" id="PF26002">
    <property type="entry name" value="Beta-barrel_AprE"/>
    <property type="match status" value="1"/>
</dbReference>
<dbReference type="Pfam" id="PF25917">
    <property type="entry name" value="BSH_RND"/>
    <property type="match status" value="1"/>
</dbReference>
<dbReference type="NCBIfam" id="TIGR01730">
    <property type="entry name" value="RND_mfp"/>
    <property type="match status" value="1"/>
</dbReference>
<dbReference type="InterPro" id="IPR058625">
    <property type="entry name" value="MdtA-like_BSH"/>
</dbReference>
<evidence type="ECO:0000313" key="7">
    <source>
        <dbReference type="EMBL" id="WKN36477.1"/>
    </source>
</evidence>
<feature type="domain" description="Multidrug resistance protein MdtA-like barrel-sandwich hybrid" evidence="5">
    <location>
        <begin position="71"/>
        <end position="230"/>
    </location>
</feature>
<keyword evidence="4" id="KW-0472">Membrane</keyword>
<dbReference type="Gene3D" id="1.10.287.470">
    <property type="entry name" value="Helix hairpin bin"/>
    <property type="match status" value="1"/>
</dbReference>